<feature type="non-terminal residue" evidence="10">
    <location>
        <position position="295"/>
    </location>
</feature>
<reference evidence="10" key="1">
    <citation type="submission" date="2020-02" db="EMBL/GenBank/DDBJ databases">
        <authorList>
            <person name="Meier V. D."/>
        </authorList>
    </citation>
    <scope>NUCLEOTIDE SEQUENCE</scope>
    <source>
        <strain evidence="10">AVDCRST_MAG08</strain>
    </source>
</reference>
<dbReference type="PROSITE" id="PS51669">
    <property type="entry name" value="4FE4S_MOW_BIS_MGD"/>
    <property type="match status" value="1"/>
</dbReference>
<dbReference type="GO" id="GO:0003954">
    <property type="term" value="F:NADH dehydrogenase activity"/>
    <property type="evidence" value="ECO:0007669"/>
    <property type="project" value="TreeGrafter"/>
</dbReference>
<dbReference type="CDD" id="cd00207">
    <property type="entry name" value="fer2"/>
    <property type="match status" value="1"/>
</dbReference>
<name>A0A6J4JPH1_9PROT</name>
<dbReference type="SUPFAM" id="SSF54862">
    <property type="entry name" value="4Fe-4S ferredoxins"/>
    <property type="match status" value="1"/>
</dbReference>
<evidence type="ECO:0000259" key="9">
    <source>
        <dbReference type="PROSITE" id="PS51669"/>
    </source>
</evidence>
<evidence type="ECO:0000256" key="2">
    <source>
        <dbReference type="ARBA" id="ARBA00022723"/>
    </source>
</evidence>
<dbReference type="GO" id="GO:0051539">
    <property type="term" value="F:4 iron, 4 sulfur cluster binding"/>
    <property type="evidence" value="ECO:0007669"/>
    <property type="project" value="UniProtKB-KW"/>
</dbReference>
<evidence type="ECO:0000256" key="6">
    <source>
        <dbReference type="ARBA" id="ARBA00023014"/>
    </source>
</evidence>
<dbReference type="Pfam" id="PF12838">
    <property type="entry name" value="Fer4_7"/>
    <property type="match status" value="1"/>
</dbReference>
<proteinExistence type="predicted"/>
<dbReference type="GO" id="GO:0046872">
    <property type="term" value="F:metal ion binding"/>
    <property type="evidence" value="ECO:0007669"/>
    <property type="project" value="UniProtKB-KW"/>
</dbReference>
<evidence type="ECO:0000259" key="8">
    <source>
        <dbReference type="PROSITE" id="PS51379"/>
    </source>
</evidence>
<dbReference type="Pfam" id="PF04879">
    <property type="entry name" value="Molybdop_Fe4S4"/>
    <property type="match status" value="1"/>
</dbReference>
<dbReference type="InterPro" id="IPR036010">
    <property type="entry name" value="2Fe-2S_ferredoxin-like_sf"/>
</dbReference>
<keyword evidence="2" id="KW-0479">Metal-binding</keyword>
<evidence type="ECO:0000256" key="1">
    <source>
        <dbReference type="ARBA" id="ARBA00022485"/>
    </source>
</evidence>
<feature type="domain" description="4Fe-4S ferredoxin-type" evidence="8">
    <location>
        <begin position="136"/>
        <end position="169"/>
    </location>
</feature>
<protein>
    <submittedName>
        <fullName evidence="10">Tungsten-containing formate dehydrogenase alpha subunit</fullName>
    </submittedName>
</protein>
<sequence length="295" mass="32098">MIRFTLDGREVDAAPGESIWTVANREGVEIPHLCHLPRPGYRPDGNCRACMVEIEGERVLAASCIRTPREGMVVRSASERAKQTRRMVFELLLSDQPDAGARDDTGGFARWTRHLGLEASRFAPEAEQPVPDLSHPAMAVQLDACIQCGLCERACREVQHNDVIGMARRGMEVTVSFDLLDPMGPSSCVACGECVQACPTGALLPKSVLDETGRRAAPPVQEVASVCPYCGVGCQVGFRVRDGAIEEVVGRDGPSNQGRLCVKGRFGFDYLRHPDRLTQPLIRIEGATKDPADCL</sequence>
<dbReference type="PANTHER" id="PTHR43105:SF14">
    <property type="entry name" value="FORMATE DEHYDROGENASE H"/>
    <property type="match status" value="1"/>
</dbReference>
<dbReference type="PROSITE" id="PS00198">
    <property type="entry name" value="4FE4S_FER_1"/>
    <property type="match status" value="1"/>
</dbReference>
<dbReference type="InterPro" id="IPR017896">
    <property type="entry name" value="4Fe4S_Fe-S-bd"/>
</dbReference>
<feature type="domain" description="4Fe-4S Mo/W bis-MGD-type" evidence="9">
    <location>
        <begin position="220"/>
        <end position="275"/>
    </location>
</feature>
<dbReference type="SMART" id="SM00926">
    <property type="entry name" value="Molybdop_Fe4S4"/>
    <property type="match status" value="1"/>
</dbReference>
<dbReference type="InterPro" id="IPR006963">
    <property type="entry name" value="Mopterin_OxRdtase_4Fe-4S_dom"/>
</dbReference>
<dbReference type="Pfam" id="PF13510">
    <property type="entry name" value="Fer2_4"/>
    <property type="match status" value="1"/>
</dbReference>
<dbReference type="InterPro" id="IPR017900">
    <property type="entry name" value="4Fe4S_Fe_S_CS"/>
</dbReference>
<keyword evidence="4" id="KW-0560">Oxidoreductase</keyword>
<organism evidence="10">
    <name type="scientific">uncultured Acetobacteraceae bacterium</name>
    <dbReference type="NCBI Taxonomy" id="169975"/>
    <lineage>
        <taxon>Bacteria</taxon>
        <taxon>Pseudomonadati</taxon>
        <taxon>Pseudomonadota</taxon>
        <taxon>Alphaproteobacteria</taxon>
        <taxon>Acetobacterales</taxon>
        <taxon>Acetobacteraceae</taxon>
        <taxon>environmental samples</taxon>
    </lineage>
</organism>
<dbReference type="FunFam" id="3.30.70.20:FF:000035">
    <property type="entry name" value="Iron hydrogenase 1"/>
    <property type="match status" value="1"/>
</dbReference>
<dbReference type="GO" id="GO:0022904">
    <property type="term" value="P:respiratory electron transport chain"/>
    <property type="evidence" value="ECO:0007669"/>
    <property type="project" value="TreeGrafter"/>
</dbReference>
<evidence type="ECO:0000256" key="3">
    <source>
        <dbReference type="ARBA" id="ARBA00022737"/>
    </source>
</evidence>
<dbReference type="InterPro" id="IPR001041">
    <property type="entry name" value="2Fe-2S_ferredoxin-type"/>
</dbReference>
<dbReference type="PROSITE" id="PS51085">
    <property type="entry name" value="2FE2S_FER_2"/>
    <property type="match status" value="1"/>
</dbReference>
<dbReference type="SUPFAM" id="SSF53706">
    <property type="entry name" value="Formate dehydrogenase/DMSO reductase, domains 1-3"/>
    <property type="match status" value="1"/>
</dbReference>
<evidence type="ECO:0000256" key="5">
    <source>
        <dbReference type="ARBA" id="ARBA00023004"/>
    </source>
</evidence>
<evidence type="ECO:0000256" key="4">
    <source>
        <dbReference type="ARBA" id="ARBA00023002"/>
    </source>
</evidence>
<dbReference type="PANTHER" id="PTHR43105">
    <property type="entry name" value="RESPIRATORY NITRATE REDUCTASE"/>
    <property type="match status" value="1"/>
</dbReference>
<dbReference type="Gene3D" id="3.10.20.740">
    <property type="match status" value="1"/>
</dbReference>
<dbReference type="EMBL" id="CADCTG010000316">
    <property type="protein sequence ID" value="CAA9284109.1"/>
    <property type="molecule type" value="Genomic_DNA"/>
</dbReference>
<feature type="domain" description="4Fe-4S ferredoxin-type" evidence="8">
    <location>
        <begin position="179"/>
        <end position="208"/>
    </location>
</feature>
<accession>A0A6J4JPH1</accession>
<dbReference type="Gene3D" id="3.30.200.210">
    <property type="match status" value="1"/>
</dbReference>
<keyword evidence="6" id="KW-0411">Iron-sulfur</keyword>
<dbReference type="PROSITE" id="PS51379">
    <property type="entry name" value="4FE4S_FER_2"/>
    <property type="match status" value="2"/>
</dbReference>
<dbReference type="Gene3D" id="3.30.70.20">
    <property type="match status" value="1"/>
</dbReference>
<gene>
    <name evidence="10" type="ORF">AVDCRST_MAG08-4055</name>
</gene>
<dbReference type="InterPro" id="IPR050123">
    <property type="entry name" value="Prok_molybdopt-oxidoreductase"/>
</dbReference>
<keyword evidence="3" id="KW-0677">Repeat</keyword>
<dbReference type="AlphaFoldDB" id="A0A6J4JPH1"/>
<evidence type="ECO:0000313" key="10">
    <source>
        <dbReference type="EMBL" id="CAA9284109.1"/>
    </source>
</evidence>
<evidence type="ECO:0000259" key="7">
    <source>
        <dbReference type="PROSITE" id="PS51085"/>
    </source>
</evidence>
<keyword evidence="5" id="KW-0408">Iron</keyword>
<keyword evidence="1" id="KW-0004">4Fe-4S</keyword>
<dbReference type="GO" id="GO:0016020">
    <property type="term" value="C:membrane"/>
    <property type="evidence" value="ECO:0007669"/>
    <property type="project" value="TreeGrafter"/>
</dbReference>
<feature type="domain" description="2Fe-2S ferredoxin-type" evidence="7">
    <location>
        <begin position="1"/>
        <end position="80"/>
    </location>
</feature>
<dbReference type="SUPFAM" id="SSF54292">
    <property type="entry name" value="2Fe-2S ferredoxin-like"/>
    <property type="match status" value="1"/>
</dbReference>